<dbReference type="RefSeq" id="WP_413276776.1">
    <property type="nucleotide sequence ID" value="NZ_JBHFNT010000064.1"/>
</dbReference>
<keyword evidence="6 8" id="KW-0342">GTP-binding</keyword>
<sequence length="193" mass="21829">MDISALILAGGRSSRMGEDKALIPWDGIPLLTRVSQVATQCCQQVYILTPWAEKYQKIVPENCQFITETHTGQGPLLSLAEGLEKISSEWVLLLGCDLPLLQSNILQNWMENLTQIPDEILAVVPHQQARWEPLCAFYRRSALPNLQQFIQQGGNSFQKWLEQTNVATIPVSQACQEMLWNCNTPMDLKFEKS</sequence>
<evidence type="ECO:0000256" key="2">
    <source>
        <dbReference type="ARBA" id="ARBA00022679"/>
    </source>
</evidence>
<name>A0ABV4WGY3_9CYAN</name>
<comment type="caution">
    <text evidence="10">The sequence shown here is derived from an EMBL/GenBank/DDBJ whole genome shotgun (WGS) entry which is preliminary data.</text>
</comment>
<keyword evidence="2 8" id="KW-0808">Transferase</keyword>
<dbReference type="InterPro" id="IPR025877">
    <property type="entry name" value="MobA-like_NTP_Trfase"/>
</dbReference>
<dbReference type="NCBIfam" id="NF002741">
    <property type="entry name" value="PRK02726.1"/>
    <property type="match status" value="1"/>
</dbReference>
<feature type="binding site" evidence="8">
    <location>
        <position position="20"/>
    </location>
    <ligand>
        <name>GTP</name>
        <dbReference type="ChEBI" id="CHEBI:37565"/>
    </ligand>
</feature>
<evidence type="ECO:0000313" key="10">
    <source>
        <dbReference type="EMBL" id="MFB2834338.1"/>
    </source>
</evidence>
<dbReference type="Proteomes" id="UP001576780">
    <property type="component" value="Unassembled WGS sequence"/>
</dbReference>
<dbReference type="SUPFAM" id="SSF53448">
    <property type="entry name" value="Nucleotide-diphospho-sugar transferases"/>
    <property type="match status" value="1"/>
</dbReference>
<organism evidence="10 11">
    <name type="scientific">Floridaenema evergladense BLCC-F167</name>
    <dbReference type="NCBI Taxonomy" id="3153639"/>
    <lineage>
        <taxon>Bacteria</taxon>
        <taxon>Bacillati</taxon>
        <taxon>Cyanobacteriota</taxon>
        <taxon>Cyanophyceae</taxon>
        <taxon>Oscillatoriophycideae</taxon>
        <taxon>Aerosakkonematales</taxon>
        <taxon>Aerosakkonemataceae</taxon>
        <taxon>Floridanema</taxon>
        <taxon>Floridanema evergladense</taxon>
    </lineage>
</organism>
<dbReference type="PANTHER" id="PTHR19136:SF81">
    <property type="entry name" value="MOLYBDENUM COFACTOR GUANYLYLTRANSFERASE"/>
    <property type="match status" value="1"/>
</dbReference>
<protein>
    <recommendedName>
        <fullName evidence="8">Probable molybdenum cofactor guanylyltransferase</fullName>
        <shortName evidence="8">MoCo guanylyltransferase</shortName>
        <ecNumber evidence="8">2.7.7.77</ecNumber>
    </recommendedName>
    <alternativeName>
        <fullName evidence="8">GTP:molybdopterin guanylyltransferase</fullName>
    </alternativeName>
    <alternativeName>
        <fullName evidence="8">Mo-MPT guanylyltransferase</fullName>
    </alternativeName>
    <alternativeName>
        <fullName evidence="8">Molybdopterin guanylyltransferase</fullName>
    </alternativeName>
    <alternativeName>
        <fullName evidence="8">Molybdopterin-guanine dinucleotide synthase</fullName>
        <shortName evidence="8">MGD synthase</shortName>
    </alternativeName>
</protein>
<dbReference type="CDD" id="cd02503">
    <property type="entry name" value="MobA"/>
    <property type="match status" value="1"/>
</dbReference>
<keyword evidence="4 8" id="KW-0547">Nucleotide-binding</keyword>
<comment type="function">
    <text evidence="8">Transfers a GMP moiety from GTP to Mo-molybdopterin (Mo-MPT) cofactor (Moco or molybdenum cofactor) to form Mo-molybdopterin guanine dinucleotide (Mo-MGD) cofactor.</text>
</comment>
<evidence type="ECO:0000259" key="9">
    <source>
        <dbReference type="Pfam" id="PF12804"/>
    </source>
</evidence>
<gene>
    <name evidence="8" type="primary">mobA</name>
    <name evidence="10" type="ORF">ACE1CA_07370</name>
</gene>
<comment type="subcellular location">
    <subcellularLocation>
        <location evidence="8">Cytoplasm</location>
    </subcellularLocation>
</comment>
<evidence type="ECO:0000256" key="8">
    <source>
        <dbReference type="HAMAP-Rule" id="MF_00316"/>
    </source>
</evidence>
<keyword evidence="5 8" id="KW-0460">Magnesium</keyword>
<evidence type="ECO:0000256" key="7">
    <source>
        <dbReference type="ARBA" id="ARBA00023150"/>
    </source>
</evidence>
<keyword evidence="1 8" id="KW-0963">Cytoplasm</keyword>
<dbReference type="EC" id="2.7.7.77" evidence="8"/>
<keyword evidence="3 8" id="KW-0479">Metal-binding</keyword>
<dbReference type="PANTHER" id="PTHR19136">
    <property type="entry name" value="MOLYBDENUM COFACTOR GUANYLYLTRANSFERASE"/>
    <property type="match status" value="1"/>
</dbReference>
<evidence type="ECO:0000256" key="4">
    <source>
        <dbReference type="ARBA" id="ARBA00022741"/>
    </source>
</evidence>
<proteinExistence type="inferred from homology"/>
<dbReference type="EMBL" id="JBHFNT010000064">
    <property type="protein sequence ID" value="MFB2834338.1"/>
    <property type="molecule type" value="Genomic_DNA"/>
</dbReference>
<keyword evidence="7 8" id="KW-0501">Molybdenum cofactor biosynthesis</keyword>
<feature type="binding site" evidence="8">
    <location>
        <position position="97"/>
    </location>
    <ligand>
        <name>Mg(2+)</name>
        <dbReference type="ChEBI" id="CHEBI:18420"/>
    </ligand>
</feature>
<comment type="domain">
    <text evidence="8">The N-terminal domain determines nucleotide recognition and specific binding, while the C-terminal domain determines the specific binding to the target protein.</text>
</comment>
<evidence type="ECO:0000256" key="1">
    <source>
        <dbReference type="ARBA" id="ARBA00022490"/>
    </source>
</evidence>
<feature type="binding site" evidence="8">
    <location>
        <position position="97"/>
    </location>
    <ligand>
        <name>GTP</name>
        <dbReference type="ChEBI" id="CHEBI:37565"/>
    </ligand>
</feature>
<comment type="similarity">
    <text evidence="8">Belongs to the MobA family.</text>
</comment>
<comment type="caution">
    <text evidence="8">Lacks conserved residue(s) required for the propagation of feature annotation.</text>
</comment>
<keyword evidence="10" id="KW-0548">Nucleotidyltransferase</keyword>
<accession>A0ABV4WGY3</accession>
<feature type="binding site" evidence="8">
    <location>
        <begin position="8"/>
        <end position="10"/>
    </location>
    <ligand>
        <name>GTP</name>
        <dbReference type="ChEBI" id="CHEBI:37565"/>
    </ligand>
</feature>
<evidence type="ECO:0000313" key="11">
    <source>
        <dbReference type="Proteomes" id="UP001576780"/>
    </source>
</evidence>
<dbReference type="InterPro" id="IPR013482">
    <property type="entry name" value="Molybde_CF_guanTrfase"/>
</dbReference>
<dbReference type="HAMAP" id="MF_00316">
    <property type="entry name" value="MobA"/>
    <property type="match status" value="1"/>
</dbReference>
<dbReference type="GO" id="GO:0061603">
    <property type="term" value="F:molybdenum cofactor guanylyltransferase activity"/>
    <property type="evidence" value="ECO:0007669"/>
    <property type="project" value="UniProtKB-EC"/>
</dbReference>
<dbReference type="InterPro" id="IPR029044">
    <property type="entry name" value="Nucleotide-diphossugar_trans"/>
</dbReference>
<dbReference type="Gene3D" id="3.90.550.10">
    <property type="entry name" value="Spore Coat Polysaccharide Biosynthesis Protein SpsA, Chain A"/>
    <property type="match status" value="1"/>
</dbReference>
<feature type="domain" description="MobA-like NTP transferase" evidence="9">
    <location>
        <begin position="5"/>
        <end position="162"/>
    </location>
</feature>
<dbReference type="Pfam" id="PF12804">
    <property type="entry name" value="NTP_transf_3"/>
    <property type="match status" value="1"/>
</dbReference>
<keyword evidence="11" id="KW-1185">Reference proteome</keyword>
<evidence type="ECO:0000256" key="3">
    <source>
        <dbReference type="ARBA" id="ARBA00022723"/>
    </source>
</evidence>
<evidence type="ECO:0000256" key="6">
    <source>
        <dbReference type="ARBA" id="ARBA00023134"/>
    </source>
</evidence>
<reference evidence="10 11" key="1">
    <citation type="submission" date="2024-09" db="EMBL/GenBank/DDBJ databases">
        <title>Floridaenema gen nov. (Aerosakkonemataceae, Aerosakkonematales ord. nov., Cyanobacteria) from benthic tropical and subtropical fresh waters, with the description of four new species.</title>
        <authorList>
            <person name="Moretto J.A."/>
            <person name="Berthold D.E."/>
            <person name="Lefler F.W."/>
            <person name="Huang I.-S."/>
            <person name="Laughinghouse H. IV."/>
        </authorList>
    </citation>
    <scope>NUCLEOTIDE SEQUENCE [LARGE SCALE GENOMIC DNA]</scope>
    <source>
        <strain evidence="10 11">BLCC-F167</strain>
    </source>
</reference>
<comment type="cofactor">
    <cofactor evidence="8">
        <name>Mg(2+)</name>
        <dbReference type="ChEBI" id="CHEBI:18420"/>
    </cofactor>
</comment>
<evidence type="ECO:0000256" key="5">
    <source>
        <dbReference type="ARBA" id="ARBA00022842"/>
    </source>
</evidence>
<comment type="catalytic activity">
    <reaction evidence="8">
        <text>Mo-molybdopterin + GTP + H(+) = Mo-molybdopterin guanine dinucleotide + diphosphate</text>
        <dbReference type="Rhea" id="RHEA:34243"/>
        <dbReference type="ChEBI" id="CHEBI:15378"/>
        <dbReference type="ChEBI" id="CHEBI:33019"/>
        <dbReference type="ChEBI" id="CHEBI:37565"/>
        <dbReference type="ChEBI" id="CHEBI:71302"/>
        <dbReference type="ChEBI" id="CHEBI:71310"/>
        <dbReference type="EC" id="2.7.7.77"/>
    </reaction>
</comment>